<dbReference type="RefSeq" id="WP_341404849.1">
    <property type="nucleotide sequence ID" value="NZ_JBBUKT010000004.1"/>
</dbReference>
<evidence type="ECO:0000313" key="2">
    <source>
        <dbReference type="Proteomes" id="UP001371305"/>
    </source>
</evidence>
<keyword evidence="2" id="KW-1185">Reference proteome</keyword>
<evidence type="ECO:0000313" key="1">
    <source>
        <dbReference type="EMBL" id="MEK7951247.1"/>
    </source>
</evidence>
<gene>
    <name evidence="1" type="ORF">WKV53_12090</name>
</gene>
<proteinExistence type="predicted"/>
<comment type="caution">
    <text evidence="1">The sequence shown here is derived from an EMBL/GenBank/DDBJ whole genome shotgun (WGS) entry which is preliminary data.</text>
</comment>
<name>A0ABU9AWV9_9BACT</name>
<reference evidence="1 2" key="1">
    <citation type="submission" date="2024-04" db="EMBL/GenBank/DDBJ databases">
        <title>Luteolibacter sp. isolated from soil.</title>
        <authorList>
            <person name="An J."/>
        </authorList>
    </citation>
    <scope>NUCLEOTIDE SEQUENCE [LARGE SCALE GENOMIC DNA]</scope>
    <source>
        <strain evidence="1 2">Y139</strain>
    </source>
</reference>
<accession>A0ABU9AWV9</accession>
<dbReference type="Pfam" id="PF07285">
    <property type="entry name" value="DUF1444"/>
    <property type="match status" value="1"/>
</dbReference>
<dbReference type="Proteomes" id="UP001371305">
    <property type="component" value="Unassembled WGS sequence"/>
</dbReference>
<sequence length="293" mass="32448">MRRLFLALLLSLLSACSEKPAGKGAPGAASSPADFTREVAEIWRRADPSLTVEISGDLSLKVSNPARGKISSFLDNTYKLYQADPARKEEVVQAFIASGNEALAHGDKPIDRTRIVPVVKDRAWLADSRKALIGQGFEKPVENVFEDLNKELVVVYGEDSESGIRYFGAEDLAEIKIEQKDLRKLACENLEKLLPPVKTEELAAGYFFLATDGNFEASLLLLDRVWTSGAPKVKGETVVAIPARDTLLVTGSENKHGLERMRADVKKVVGEDPYRLSDKLFVYRDGKFEEYKE</sequence>
<dbReference type="EMBL" id="JBBUKT010000004">
    <property type="protein sequence ID" value="MEK7951247.1"/>
    <property type="molecule type" value="Genomic_DNA"/>
</dbReference>
<dbReference type="InterPro" id="IPR010838">
    <property type="entry name" value="DUF1444"/>
</dbReference>
<protein>
    <submittedName>
        <fullName evidence="1">DUF1444 family protein</fullName>
    </submittedName>
</protein>
<organism evidence="1 2">
    <name type="scientific">Luteolibacter soli</name>
    <dbReference type="NCBI Taxonomy" id="3135280"/>
    <lineage>
        <taxon>Bacteria</taxon>
        <taxon>Pseudomonadati</taxon>
        <taxon>Verrucomicrobiota</taxon>
        <taxon>Verrucomicrobiia</taxon>
        <taxon>Verrucomicrobiales</taxon>
        <taxon>Verrucomicrobiaceae</taxon>
        <taxon>Luteolibacter</taxon>
    </lineage>
</organism>
<dbReference type="PROSITE" id="PS51257">
    <property type="entry name" value="PROKAR_LIPOPROTEIN"/>
    <property type="match status" value="1"/>
</dbReference>